<gene>
    <name evidence="2" type="ordered locus">KKY_2681</name>
</gene>
<dbReference type="KEGG" id="phl:KKY_2681"/>
<dbReference type="Proteomes" id="UP000008850">
    <property type="component" value="Chromosome"/>
</dbReference>
<dbReference type="InterPro" id="IPR038404">
    <property type="entry name" value="TRAP_DctP_sf"/>
</dbReference>
<dbReference type="HOGENOM" id="CLU_036176_1_3_5"/>
<dbReference type="AlphaFoldDB" id="G4RC66"/>
<keyword evidence="3" id="KW-1185">Reference proteome</keyword>
<evidence type="ECO:0000313" key="2">
    <source>
        <dbReference type="EMBL" id="AEQ52689.1"/>
    </source>
</evidence>
<dbReference type="GO" id="GO:0055085">
    <property type="term" value="P:transmembrane transport"/>
    <property type="evidence" value="ECO:0007669"/>
    <property type="project" value="InterPro"/>
</dbReference>
<dbReference type="RefSeq" id="WP_014131838.1">
    <property type="nucleotide sequence ID" value="NC_016078.1"/>
</dbReference>
<reference evidence="2 3" key="1">
    <citation type="journal article" date="2012" name="J. Bacteriol.">
        <title>Complete genome sequence of Pelagibacterium halotolerans B2T.</title>
        <authorList>
            <person name="Huo Y.Y."/>
            <person name="Cheng H."/>
            <person name="Han X.F."/>
            <person name="Jiang X.W."/>
            <person name="Sun C."/>
            <person name="Zhang X.Q."/>
            <person name="Zhu X.F."/>
            <person name="Liu Y.F."/>
            <person name="Li P.F."/>
            <person name="Ni P.X."/>
            <person name="Wu M."/>
        </authorList>
    </citation>
    <scope>NUCLEOTIDE SEQUENCE [LARGE SCALE GENOMIC DNA]</scope>
    <source>
        <strain evidence="3">DSM 22347 / JCM 15775 / CGMCC 1.7692 / B2</strain>
    </source>
</reference>
<dbReference type="InterPro" id="IPR004682">
    <property type="entry name" value="TRAP_DctP"/>
</dbReference>
<sequence>MNLLQKTTAAIFGVMLTVVPSYALDMNLGHTLTPDSPFHAGAQKFADILEERSDGEINITVFPHSQLGGELTMIQGAQMGTEDVFVTGQSTLTNTAREFLIFDIPYLFDSVDQANEILAGPAGDKFLDVLPEYGLVGLGWFSAMERNVFASRPINSVDDFAGMKMRVIQSPGYVDSYSALGAQPTPMAYADLYLALQQGVIDGADTSPDQFVSDKFIEVSDYYNLTRVHYMPALLIMSKSRWDSFTAVEQEMVQQAADEAMAYAQDYYKQAYDNAITEMEEAGVTIVETDVDTLVEATDPVAQQLIDQIPDGQEFYDAVISARN</sequence>
<dbReference type="NCBIfam" id="NF037995">
    <property type="entry name" value="TRAP_S1"/>
    <property type="match status" value="1"/>
</dbReference>
<name>G4RC66_PELHB</name>
<dbReference type="PATRIC" id="fig|1082931.4.peg.2646"/>
<dbReference type="NCBIfam" id="TIGR00787">
    <property type="entry name" value="dctP"/>
    <property type="match status" value="1"/>
</dbReference>
<dbReference type="PANTHER" id="PTHR33376:SF2">
    <property type="entry name" value="DICARBOXYLATE-BINDING PERIPLASMIC PROTEIN"/>
    <property type="match status" value="1"/>
</dbReference>
<evidence type="ECO:0000256" key="1">
    <source>
        <dbReference type="ARBA" id="ARBA00022729"/>
    </source>
</evidence>
<dbReference type="GO" id="GO:0030246">
    <property type="term" value="F:carbohydrate binding"/>
    <property type="evidence" value="ECO:0007669"/>
    <property type="project" value="TreeGrafter"/>
</dbReference>
<dbReference type="GO" id="GO:0030288">
    <property type="term" value="C:outer membrane-bounded periplasmic space"/>
    <property type="evidence" value="ECO:0007669"/>
    <property type="project" value="InterPro"/>
</dbReference>
<dbReference type="InterPro" id="IPR018389">
    <property type="entry name" value="DctP_fam"/>
</dbReference>
<dbReference type="PIRSF" id="PIRSF006470">
    <property type="entry name" value="DctB"/>
    <property type="match status" value="1"/>
</dbReference>
<evidence type="ECO:0000313" key="3">
    <source>
        <dbReference type="Proteomes" id="UP000008850"/>
    </source>
</evidence>
<dbReference type="eggNOG" id="COG1638">
    <property type="taxonomic scope" value="Bacteria"/>
</dbReference>
<dbReference type="Pfam" id="PF03480">
    <property type="entry name" value="DctP"/>
    <property type="match status" value="1"/>
</dbReference>
<accession>G4RC66</accession>
<organism evidence="2 3">
    <name type="scientific">Pelagibacterium halotolerans (strain DSM 22347 / JCM 15775 / CGMCC 1.7692 / B2)</name>
    <dbReference type="NCBI Taxonomy" id="1082931"/>
    <lineage>
        <taxon>Bacteria</taxon>
        <taxon>Pseudomonadati</taxon>
        <taxon>Pseudomonadota</taxon>
        <taxon>Alphaproteobacteria</taxon>
        <taxon>Hyphomicrobiales</taxon>
        <taxon>Devosiaceae</taxon>
        <taxon>Pelagibacterium</taxon>
    </lineage>
</organism>
<proteinExistence type="predicted"/>
<dbReference type="Gene3D" id="3.40.190.170">
    <property type="entry name" value="Bacterial extracellular solute-binding protein, family 7"/>
    <property type="match status" value="1"/>
</dbReference>
<dbReference type="PANTHER" id="PTHR33376">
    <property type="match status" value="1"/>
</dbReference>
<keyword evidence="1" id="KW-0732">Signal</keyword>
<dbReference type="EMBL" id="CP003075">
    <property type="protein sequence ID" value="AEQ52689.1"/>
    <property type="molecule type" value="Genomic_DNA"/>
</dbReference>
<protein>
    <submittedName>
        <fullName evidence="2">TRAP-type C4-dicarboxylate transport system, periplasmic component</fullName>
    </submittedName>
</protein>
<dbReference type="CDD" id="cd13603">
    <property type="entry name" value="PBP2_TRAP_Siap_TeaA_like"/>
    <property type="match status" value="1"/>
</dbReference>
<dbReference type="STRING" id="1082931.KKY_2681"/>